<sequence length="123" mass="14387">MVGLFNKNKPQQKLRKFIKEKKYAEALKYSVNLEKDEKYRNDTDIAFIIGTIHFLKGDIEKTLSYMNKVLEIAEYDIDALVLKASILADMKNKKGVMECCDKIKEIDPKNTTMQKILYQFNEL</sequence>
<dbReference type="Pfam" id="PF13181">
    <property type="entry name" value="TPR_8"/>
    <property type="match status" value="2"/>
</dbReference>
<dbReference type="InterPro" id="IPR019734">
    <property type="entry name" value="TPR_rpt"/>
</dbReference>
<name>A0A382BCI0_9ZZZZ</name>
<gene>
    <name evidence="1" type="ORF">METZ01_LOCUS163846</name>
</gene>
<dbReference type="Gene3D" id="1.25.40.10">
    <property type="entry name" value="Tetratricopeptide repeat domain"/>
    <property type="match status" value="1"/>
</dbReference>
<protein>
    <submittedName>
        <fullName evidence="1">Uncharacterized protein</fullName>
    </submittedName>
</protein>
<dbReference type="EMBL" id="UINC01029000">
    <property type="protein sequence ID" value="SVB10992.1"/>
    <property type="molecule type" value="Genomic_DNA"/>
</dbReference>
<organism evidence="1">
    <name type="scientific">marine metagenome</name>
    <dbReference type="NCBI Taxonomy" id="408172"/>
    <lineage>
        <taxon>unclassified sequences</taxon>
        <taxon>metagenomes</taxon>
        <taxon>ecological metagenomes</taxon>
    </lineage>
</organism>
<reference evidence="1" key="1">
    <citation type="submission" date="2018-05" db="EMBL/GenBank/DDBJ databases">
        <authorList>
            <person name="Lanie J.A."/>
            <person name="Ng W.-L."/>
            <person name="Kazmierczak K.M."/>
            <person name="Andrzejewski T.M."/>
            <person name="Davidsen T.M."/>
            <person name="Wayne K.J."/>
            <person name="Tettelin H."/>
            <person name="Glass J.I."/>
            <person name="Rusch D."/>
            <person name="Podicherti R."/>
            <person name="Tsui H.-C.T."/>
            <person name="Winkler M.E."/>
        </authorList>
    </citation>
    <scope>NUCLEOTIDE SEQUENCE</scope>
</reference>
<dbReference type="InterPro" id="IPR011990">
    <property type="entry name" value="TPR-like_helical_dom_sf"/>
</dbReference>
<dbReference type="SMART" id="SM00028">
    <property type="entry name" value="TPR"/>
    <property type="match status" value="2"/>
</dbReference>
<accession>A0A382BCI0</accession>
<dbReference type="AlphaFoldDB" id="A0A382BCI0"/>
<evidence type="ECO:0000313" key="1">
    <source>
        <dbReference type="EMBL" id="SVB10992.1"/>
    </source>
</evidence>
<dbReference type="SUPFAM" id="SSF48452">
    <property type="entry name" value="TPR-like"/>
    <property type="match status" value="1"/>
</dbReference>
<proteinExistence type="predicted"/>